<evidence type="ECO:0000259" key="9">
    <source>
        <dbReference type="PROSITE" id="PS51747"/>
    </source>
</evidence>
<evidence type="ECO:0000256" key="6">
    <source>
        <dbReference type="ARBA" id="ARBA00022833"/>
    </source>
</evidence>
<dbReference type="Pfam" id="PF00383">
    <property type="entry name" value="dCMP_cyt_deam_1"/>
    <property type="match status" value="1"/>
</dbReference>
<feature type="binding site" evidence="8">
    <location>
        <position position="46"/>
    </location>
    <ligand>
        <name>Zn(2+)</name>
        <dbReference type="ChEBI" id="CHEBI:29105"/>
        <note>catalytic</note>
    </ligand>
</feature>
<dbReference type="PANTHER" id="PTHR11079:SF202">
    <property type="entry name" value="TRNA-SPECIFIC ADENOSINE DEAMINASE"/>
    <property type="match status" value="1"/>
</dbReference>
<dbReference type="Gene3D" id="3.40.140.10">
    <property type="entry name" value="Cytidine Deaminase, domain 2"/>
    <property type="match status" value="1"/>
</dbReference>
<dbReference type="InterPro" id="IPR016193">
    <property type="entry name" value="Cytidine_deaminase-like"/>
</dbReference>
<evidence type="ECO:0000256" key="1">
    <source>
        <dbReference type="ARBA" id="ARBA00010669"/>
    </source>
</evidence>
<feature type="binding site" evidence="8">
    <location>
        <position position="76"/>
    </location>
    <ligand>
        <name>Zn(2+)</name>
        <dbReference type="ChEBI" id="CHEBI:29105"/>
        <note>catalytic</note>
    </ligand>
</feature>
<feature type="binding site" evidence="8">
    <location>
        <position position="79"/>
    </location>
    <ligand>
        <name>Zn(2+)</name>
        <dbReference type="ChEBI" id="CHEBI:29105"/>
        <note>catalytic</note>
    </ligand>
</feature>
<comment type="cofactor">
    <cofactor evidence="8">
        <name>Zn(2+)</name>
        <dbReference type="ChEBI" id="CHEBI:29105"/>
    </cofactor>
    <text evidence="8">Binds 1 zinc ion per subunit.</text>
</comment>
<proteinExistence type="inferred from homology"/>
<dbReference type="NCBIfam" id="NF008113">
    <property type="entry name" value="PRK10860.1"/>
    <property type="match status" value="1"/>
</dbReference>
<evidence type="ECO:0000256" key="5">
    <source>
        <dbReference type="ARBA" id="ARBA00022801"/>
    </source>
</evidence>
<keyword evidence="6 8" id="KW-0862">Zinc</keyword>
<dbReference type="HAMAP" id="MF_00972">
    <property type="entry name" value="tRNA_aden_deaminase"/>
    <property type="match status" value="1"/>
</dbReference>
<dbReference type="InterPro" id="IPR016192">
    <property type="entry name" value="APOBEC/CMP_deaminase_Zn-bd"/>
</dbReference>
<comment type="similarity">
    <text evidence="1">Belongs to the cytidine and deoxycytidylate deaminase family. ADAT2 subfamily.</text>
</comment>
<reference evidence="10 11" key="1">
    <citation type="submission" date="2024-02" db="EMBL/GenBank/DDBJ databases">
        <title>New especies of Spiribacter isolated from saline water.</title>
        <authorList>
            <person name="Leon M.J."/>
            <person name="De La Haba R."/>
            <person name="Sanchez-Porro C."/>
            <person name="Ventosa A."/>
        </authorList>
    </citation>
    <scope>NUCLEOTIDE SEQUENCE [LARGE SCALE GENOMIC DNA]</scope>
    <source>
        <strain evidence="11">ag22IC4-189</strain>
    </source>
</reference>
<keyword evidence="4 8" id="KW-0479">Metal-binding</keyword>
<dbReference type="PANTHER" id="PTHR11079">
    <property type="entry name" value="CYTOSINE DEAMINASE FAMILY MEMBER"/>
    <property type="match status" value="1"/>
</dbReference>
<dbReference type="SUPFAM" id="SSF53927">
    <property type="entry name" value="Cytidine deaminase-like"/>
    <property type="match status" value="1"/>
</dbReference>
<name>A0ABV3T7T1_9GAMM</name>
<keyword evidence="11" id="KW-1185">Reference proteome</keyword>
<comment type="caution">
    <text evidence="10">The sequence shown here is derived from an EMBL/GenBank/DDBJ whole genome shotgun (WGS) entry which is preliminary data.</text>
</comment>
<protein>
    <recommendedName>
        <fullName evidence="8">tRNA-specific adenosine deaminase</fullName>
        <ecNumber evidence="8">3.5.4.33</ecNumber>
    </recommendedName>
</protein>
<feature type="domain" description="CMP/dCMP-type deaminase" evidence="9">
    <location>
        <begin position="1"/>
        <end position="122"/>
    </location>
</feature>
<dbReference type="InterPro" id="IPR028883">
    <property type="entry name" value="tRNA_aden_deaminase"/>
</dbReference>
<comment type="catalytic activity">
    <reaction evidence="7 8">
        <text>adenosine(34) in tRNA + H2O + H(+) = inosine(34) in tRNA + NH4(+)</text>
        <dbReference type="Rhea" id="RHEA:43168"/>
        <dbReference type="Rhea" id="RHEA-COMP:10373"/>
        <dbReference type="Rhea" id="RHEA-COMP:10374"/>
        <dbReference type="ChEBI" id="CHEBI:15377"/>
        <dbReference type="ChEBI" id="CHEBI:15378"/>
        <dbReference type="ChEBI" id="CHEBI:28938"/>
        <dbReference type="ChEBI" id="CHEBI:74411"/>
        <dbReference type="ChEBI" id="CHEBI:82852"/>
        <dbReference type="EC" id="3.5.4.33"/>
    </reaction>
</comment>
<comment type="function">
    <text evidence="8">Catalyzes the deamination of adenosine to inosine at the wobble position 34 of tRNA(Arg2).</text>
</comment>
<evidence type="ECO:0000256" key="3">
    <source>
        <dbReference type="ARBA" id="ARBA00022694"/>
    </source>
</evidence>
<dbReference type="GO" id="GO:0052717">
    <property type="term" value="F:tRNA-specific adenosine-34 deaminase activity"/>
    <property type="evidence" value="ECO:0007669"/>
    <property type="project" value="UniProtKB-EC"/>
</dbReference>
<evidence type="ECO:0000256" key="4">
    <source>
        <dbReference type="ARBA" id="ARBA00022723"/>
    </source>
</evidence>
<accession>A0ABV3T7T1</accession>
<dbReference type="InterPro" id="IPR002125">
    <property type="entry name" value="CMP_dCMP_dom"/>
</dbReference>
<feature type="active site" description="Proton donor" evidence="8">
    <location>
        <position position="48"/>
    </location>
</feature>
<sequence>MARALTLARQAAESGEVPVGAVLVLDDRIVGEGFNHPIGLHDPTAHAEILALRDAGARLGAYRLPGSTMFVTLEPCPMCVGAMIHARVERVVFAASDPKTGACGGAMSLHQDTTHNHRIAVEGGLEAESASAMLRGFFRARRGT</sequence>
<dbReference type="EMBL" id="JBAKFF010000001">
    <property type="protein sequence ID" value="MEX0430278.1"/>
    <property type="molecule type" value="Genomic_DNA"/>
</dbReference>
<organism evidence="10 11">
    <name type="scientific">Spiribacter insolitus</name>
    <dbReference type="NCBI Taxonomy" id="3122417"/>
    <lineage>
        <taxon>Bacteria</taxon>
        <taxon>Pseudomonadati</taxon>
        <taxon>Pseudomonadota</taxon>
        <taxon>Gammaproteobacteria</taxon>
        <taxon>Chromatiales</taxon>
        <taxon>Ectothiorhodospiraceae</taxon>
        <taxon>Spiribacter</taxon>
    </lineage>
</organism>
<keyword evidence="3 8" id="KW-0819">tRNA processing</keyword>
<dbReference type="RefSeq" id="WP_367983074.1">
    <property type="nucleotide sequence ID" value="NZ_JBAKFF010000001.1"/>
</dbReference>
<dbReference type="Proteomes" id="UP001556637">
    <property type="component" value="Unassembled WGS sequence"/>
</dbReference>
<evidence type="ECO:0000313" key="10">
    <source>
        <dbReference type="EMBL" id="MEX0430278.1"/>
    </source>
</evidence>
<comment type="subunit">
    <text evidence="2 8">Homodimer.</text>
</comment>
<evidence type="ECO:0000256" key="2">
    <source>
        <dbReference type="ARBA" id="ARBA00011738"/>
    </source>
</evidence>
<evidence type="ECO:0000256" key="7">
    <source>
        <dbReference type="ARBA" id="ARBA00048045"/>
    </source>
</evidence>
<evidence type="ECO:0000256" key="8">
    <source>
        <dbReference type="HAMAP-Rule" id="MF_00972"/>
    </source>
</evidence>
<dbReference type="PROSITE" id="PS51747">
    <property type="entry name" value="CYT_DCMP_DEAMINASES_2"/>
    <property type="match status" value="1"/>
</dbReference>
<gene>
    <name evidence="8 10" type="primary">tadA</name>
    <name evidence="10" type="ORF">V6X30_02530</name>
</gene>
<evidence type="ECO:0000313" key="11">
    <source>
        <dbReference type="Proteomes" id="UP001556637"/>
    </source>
</evidence>
<dbReference type="PROSITE" id="PS00903">
    <property type="entry name" value="CYT_DCMP_DEAMINASES_1"/>
    <property type="match status" value="1"/>
</dbReference>
<dbReference type="CDD" id="cd01285">
    <property type="entry name" value="nucleoside_deaminase"/>
    <property type="match status" value="1"/>
</dbReference>
<keyword evidence="5 8" id="KW-0378">Hydrolase</keyword>
<dbReference type="EC" id="3.5.4.33" evidence="8"/>